<sequence length="157" mass="17219">MAIGTIGSWPSTCSRVYKSLHGHQLLVGCGMQIPYSYGVLAYLINLLKDLYLGTQVIVQLDGHLGRNFLVTSGVGQGCVAIPLLFNVFLDFIVKEALKALLDYGVEVEFWFGGELLYTLGSGPLSLAIFGMLLYVDDMVMFSTNVGKLVKMLRVVDF</sequence>
<proteinExistence type="predicted"/>
<keyword evidence="1" id="KW-0472">Membrane</keyword>
<feature type="transmembrane region" description="Helical" evidence="1">
    <location>
        <begin position="68"/>
        <end position="89"/>
    </location>
</feature>
<evidence type="ECO:0000256" key="1">
    <source>
        <dbReference type="SAM" id="Phobius"/>
    </source>
</evidence>
<keyword evidence="1" id="KW-0812">Transmembrane</keyword>
<feature type="transmembrane region" description="Helical" evidence="1">
    <location>
        <begin position="109"/>
        <end position="135"/>
    </location>
</feature>
<reference evidence="2" key="1">
    <citation type="submission" date="2024-02" db="EMBL/GenBank/DDBJ databases">
        <authorList>
            <consortium name="ELIXIR-Norway"/>
            <consortium name="Elixir Norway"/>
        </authorList>
    </citation>
    <scope>NUCLEOTIDE SEQUENCE</scope>
</reference>
<dbReference type="EMBL" id="OZ019894">
    <property type="protein sequence ID" value="CAK9214939.1"/>
    <property type="molecule type" value="Genomic_DNA"/>
</dbReference>
<evidence type="ECO:0000313" key="2">
    <source>
        <dbReference type="EMBL" id="CAK9214939.1"/>
    </source>
</evidence>
<dbReference type="Proteomes" id="UP001497512">
    <property type="component" value="Chromosome 2"/>
</dbReference>
<feature type="transmembrane region" description="Helical" evidence="1">
    <location>
        <begin position="25"/>
        <end position="47"/>
    </location>
</feature>
<name>A0ABP0UBJ9_9BRYO</name>
<evidence type="ECO:0000313" key="3">
    <source>
        <dbReference type="Proteomes" id="UP001497512"/>
    </source>
</evidence>
<keyword evidence="1" id="KW-1133">Transmembrane helix</keyword>
<evidence type="ECO:0008006" key="4">
    <source>
        <dbReference type="Google" id="ProtNLM"/>
    </source>
</evidence>
<gene>
    <name evidence="2" type="ORF">CSSPTR1EN2_LOCUS12482</name>
</gene>
<protein>
    <recommendedName>
        <fullName evidence="4">Reverse transcriptase domain-containing protein</fullName>
    </recommendedName>
</protein>
<keyword evidence="3" id="KW-1185">Reference proteome</keyword>
<organism evidence="2 3">
    <name type="scientific">Sphagnum troendelagicum</name>
    <dbReference type="NCBI Taxonomy" id="128251"/>
    <lineage>
        <taxon>Eukaryota</taxon>
        <taxon>Viridiplantae</taxon>
        <taxon>Streptophyta</taxon>
        <taxon>Embryophyta</taxon>
        <taxon>Bryophyta</taxon>
        <taxon>Sphagnophytina</taxon>
        <taxon>Sphagnopsida</taxon>
        <taxon>Sphagnales</taxon>
        <taxon>Sphagnaceae</taxon>
        <taxon>Sphagnum</taxon>
    </lineage>
</organism>
<accession>A0ABP0UBJ9</accession>